<evidence type="ECO:0000256" key="1">
    <source>
        <dbReference type="SAM" id="MobiDB-lite"/>
    </source>
</evidence>
<sequence length="76" mass="7701">MASSSARNSAASRITVLVSKVASTTPGAAAPAPPTPPVPFTAGPGASEESRRSMCHQLSRTNARSFLPCSVRGSNC</sequence>
<evidence type="ECO:0000313" key="2">
    <source>
        <dbReference type="EMBL" id="ACG44717.1"/>
    </source>
</evidence>
<accession>B6U5T4</accession>
<protein>
    <submittedName>
        <fullName evidence="2">Uncharacterized protein</fullName>
    </submittedName>
</protein>
<dbReference type="EMBL" id="EU972599">
    <property type="protein sequence ID" value="ACG44717.1"/>
    <property type="molecule type" value="mRNA"/>
</dbReference>
<organism evidence="2">
    <name type="scientific">Zea mays</name>
    <name type="common">Maize</name>
    <dbReference type="NCBI Taxonomy" id="4577"/>
    <lineage>
        <taxon>Eukaryota</taxon>
        <taxon>Viridiplantae</taxon>
        <taxon>Streptophyta</taxon>
        <taxon>Embryophyta</taxon>
        <taxon>Tracheophyta</taxon>
        <taxon>Spermatophyta</taxon>
        <taxon>Magnoliopsida</taxon>
        <taxon>Liliopsida</taxon>
        <taxon>Poales</taxon>
        <taxon>Poaceae</taxon>
        <taxon>PACMAD clade</taxon>
        <taxon>Panicoideae</taxon>
        <taxon>Andropogonodae</taxon>
        <taxon>Andropogoneae</taxon>
        <taxon>Tripsacinae</taxon>
        <taxon>Zea</taxon>
    </lineage>
</organism>
<name>B6U5T4_MAIZE</name>
<dbReference type="AlphaFoldDB" id="B6U5T4"/>
<feature type="region of interest" description="Disordered" evidence="1">
    <location>
        <begin position="24"/>
        <end position="56"/>
    </location>
</feature>
<reference evidence="2" key="1">
    <citation type="journal article" date="2009" name="Plant Mol. Biol.">
        <title>Insights into corn genes derived from large-scale cDNA sequencing.</title>
        <authorList>
            <person name="Alexandrov N.N."/>
            <person name="Brover V.V."/>
            <person name="Freidin S."/>
            <person name="Troukhan M.E."/>
            <person name="Tatarinova T.V."/>
            <person name="Zhang H."/>
            <person name="Swaller T.J."/>
            <person name="Lu Y.P."/>
            <person name="Bouck J."/>
            <person name="Flavell R.B."/>
            <person name="Feldmann K.A."/>
        </authorList>
    </citation>
    <scope>NUCLEOTIDE SEQUENCE</scope>
</reference>
<proteinExistence type="evidence at transcript level"/>